<dbReference type="AlphaFoldDB" id="A0A6J4K5D9"/>
<evidence type="ECO:0008006" key="2">
    <source>
        <dbReference type="Google" id="ProtNLM"/>
    </source>
</evidence>
<evidence type="ECO:0000313" key="1">
    <source>
        <dbReference type="EMBL" id="CAA9295978.1"/>
    </source>
</evidence>
<dbReference type="Pfam" id="PF10604">
    <property type="entry name" value="Polyketide_cyc2"/>
    <property type="match status" value="1"/>
</dbReference>
<reference evidence="1" key="1">
    <citation type="submission" date="2020-02" db="EMBL/GenBank/DDBJ databases">
        <authorList>
            <person name="Meier V. D."/>
        </authorList>
    </citation>
    <scope>NUCLEOTIDE SEQUENCE</scope>
    <source>
        <strain evidence="1">AVDCRST_MAG89</strain>
    </source>
</reference>
<gene>
    <name evidence="1" type="ORF">AVDCRST_MAG89-132</name>
</gene>
<dbReference type="Gene3D" id="3.30.530.20">
    <property type="match status" value="1"/>
</dbReference>
<dbReference type="SUPFAM" id="SSF55961">
    <property type="entry name" value="Bet v1-like"/>
    <property type="match status" value="1"/>
</dbReference>
<sequence>MEFSITTDVDAPPQVVFAVLSEVERWPEWTPTVTRVERLGDAGAPLALGSRLRIVQPKVPPGEWTVTALEPDRGFRLVSRSPGATVEANHRAEPTEGGQRSRVTLSVTFGGFLGRAIGWFMRGLNERYLAEEAAGLKRRSEERARGTA</sequence>
<accession>A0A6J4K5D9</accession>
<proteinExistence type="predicted"/>
<protein>
    <recommendedName>
        <fullName evidence="2">Polyketide cyclase/dehydrase</fullName>
    </recommendedName>
</protein>
<dbReference type="InterPro" id="IPR019587">
    <property type="entry name" value="Polyketide_cyclase/dehydratase"/>
</dbReference>
<name>A0A6J4K5D9_9BACT</name>
<dbReference type="EMBL" id="CADCTV010000031">
    <property type="protein sequence ID" value="CAA9295978.1"/>
    <property type="molecule type" value="Genomic_DNA"/>
</dbReference>
<dbReference type="InterPro" id="IPR023393">
    <property type="entry name" value="START-like_dom_sf"/>
</dbReference>
<organism evidence="1">
    <name type="scientific">uncultured Gemmatimonadota bacterium</name>
    <dbReference type="NCBI Taxonomy" id="203437"/>
    <lineage>
        <taxon>Bacteria</taxon>
        <taxon>Pseudomonadati</taxon>
        <taxon>Gemmatimonadota</taxon>
        <taxon>environmental samples</taxon>
    </lineage>
</organism>